<sequence>MIKRSRHPRGQGPHDYDHHDYDIQLQEAAPLADKLRPKTVEEVVGQDHLTTGPDALLRFGSDAPATTENIIFWGPPGCGKTTMARVLISSANAISKEVSATITTVNEVRSIFEEARDELRLTGRRTIVFLDEIHRFTRSQQDVFVPFIEQGFVQIIGATTENPSFELNRTLLNLCRVYVLNRLSDEDVIKIIDRAVERSPPPAPEDGDASSLHLSSSSPPYPHLTRRVTSEIASLSSGDARTALSLLELVLHSAPTTSESVLLESLRRSVSTSYDRTGDPHYDLISGLHKSVRGSQPDAALYWLARMLEAGEDPVYIARRMTVCASEDIGMADRAALPMAVATLQTCQTVGMPGCRAPLAELVMYLAEALKSTRAYEGYNRAERLVKRDPTLLVPIAMRDIPVESMEAIGYGEAYKYHPEYMHPVTNEYLPSRVQGEVILRKEGDLSDKLWDEEALRRWEEEENGGQNWTGRG</sequence>
<dbReference type="InterPro" id="IPR051314">
    <property type="entry name" value="AAA_ATPase_RarA/MGS1/WRNIP1"/>
</dbReference>
<evidence type="ECO:0000256" key="1">
    <source>
        <dbReference type="ARBA" id="ARBA00008959"/>
    </source>
</evidence>
<comment type="caution">
    <text evidence="6">The sequence shown here is derived from an EMBL/GenBank/DDBJ whole genome shotgun (WGS) entry which is preliminary data.</text>
</comment>
<dbReference type="GO" id="GO:0003677">
    <property type="term" value="F:DNA binding"/>
    <property type="evidence" value="ECO:0007669"/>
    <property type="project" value="InterPro"/>
</dbReference>
<feature type="domain" description="AAA+ ATPase" evidence="5">
    <location>
        <begin position="66"/>
        <end position="183"/>
    </location>
</feature>
<dbReference type="InterPro" id="IPR008921">
    <property type="entry name" value="DNA_pol3_clamp-load_cplx_C"/>
</dbReference>
<dbReference type="CDD" id="cd18139">
    <property type="entry name" value="HLD_clamp_RarA"/>
    <property type="match status" value="1"/>
</dbReference>
<reference evidence="6" key="1">
    <citation type="submission" date="2019-10" db="EMBL/GenBank/DDBJ databases">
        <authorList>
            <consortium name="DOE Joint Genome Institute"/>
            <person name="Kuo A."/>
            <person name="Miyauchi S."/>
            <person name="Kiss E."/>
            <person name="Drula E."/>
            <person name="Kohler A."/>
            <person name="Sanchez-Garcia M."/>
            <person name="Andreopoulos B."/>
            <person name="Barry K.W."/>
            <person name="Bonito G."/>
            <person name="Buee M."/>
            <person name="Carver A."/>
            <person name="Chen C."/>
            <person name="Cichocki N."/>
            <person name="Clum A."/>
            <person name="Culley D."/>
            <person name="Crous P.W."/>
            <person name="Fauchery L."/>
            <person name="Girlanda M."/>
            <person name="Hayes R."/>
            <person name="Keri Z."/>
            <person name="LaButti K."/>
            <person name="Lipzen A."/>
            <person name="Lombard V."/>
            <person name="Magnuson J."/>
            <person name="Maillard F."/>
            <person name="Morin E."/>
            <person name="Murat C."/>
            <person name="Nolan M."/>
            <person name="Ohm R."/>
            <person name="Pangilinan J."/>
            <person name="Pereira M."/>
            <person name="Perotto S."/>
            <person name="Peter M."/>
            <person name="Riley R."/>
            <person name="Sitrit Y."/>
            <person name="Stielow B."/>
            <person name="Szollosi G."/>
            <person name="Zifcakova L."/>
            <person name="Stursova M."/>
            <person name="Spatafora J.W."/>
            <person name="Tedersoo L."/>
            <person name="Vaario L.-M."/>
            <person name="Yamada A."/>
            <person name="Yan M."/>
            <person name="Wang P."/>
            <person name="Xu J."/>
            <person name="Bruns T."/>
            <person name="Baldrian P."/>
            <person name="Vilgalys R."/>
            <person name="Henrissat B."/>
            <person name="Grigoriev I.V."/>
            <person name="Hibbett D."/>
            <person name="Nagy L.G."/>
            <person name="Martin F.M."/>
        </authorList>
    </citation>
    <scope>NUCLEOTIDE SEQUENCE</scope>
    <source>
        <strain evidence="6">Prilba</strain>
    </source>
</reference>
<dbReference type="SMART" id="SM00382">
    <property type="entry name" value="AAA"/>
    <property type="match status" value="1"/>
</dbReference>
<dbReference type="PANTHER" id="PTHR13779:SF7">
    <property type="entry name" value="ATPASE WRNIP1"/>
    <property type="match status" value="1"/>
</dbReference>
<dbReference type="GO" id="GO:0005524">
    <property type="term" value="F:ATP binding"/>
    <property type="evidence" value="ECO:0007669"/>
    <property type="project" value="UniProtKB-KW"/>
</dbReference>
<dbReference type="AlphaFoldDB" id="A0A9P5JYT4"/>
<dbReference type="InterPro" id="IPR003593">
    <property type="entry name" value="AAA+_ATPase"/>
</dbReference>
<dbReference type="GO" id="GO:0008047">
    <property type="term" value="F:enzyme activator activity"/>
    <property type="evidence" value="ECO:0007669"/>
    <property type="project" value="TreeGrafter"/>
</dbReference>
<dbReference type="Pfam" id="PF00004">
    <property type="entry name" value="AAA"/>
    <property type="match status" value="1"/>
</dbReference>
<keyword evidence="2" id="KW-0547">Nucleotide-binding</keyword>
<dbReference type="FunFam" id="1.20.272.10:FF:000001">
    <property type="entry name" value="Putative AAA family ATPase"/>
    <property type="match status" value="1"/>
</dbReference>
<accession>A0A9P5JYT4</accession>
<dbReference type="EMBL" id="WHVB01000020">
    <property type="protein sequence ID" value="KAF8472389.1"/>
    <property type="molecule type" value="Genomic_DNA"/>
</dbReference>
<dbReference type="InterPro" id="IPR032423">
    <property type="entry name" value="AAA_assoc_2"/>
</dbReference>
<dbReference type="Gene3D" id="3.40.50.300">
    <property type="entry name" value="P-loop containing nucleotide triphosphate hydrolases"/>
    <property type="match status" value="1"/>
</dbReference>
<dbReference type="GO" id="GO:0006271">
    <property type="term" value="P:DNA strand elongation involved in DNA replication"/>
    <property type="evidence" value="ECO:0007669"/>
    <property type="project" value="UniProtKB-ARBA"/>
</dbReference>
<dbReference type="Pfam" id="PF12002">
    <property type="entry name" value="MgsA_C"/>
    <property type="match status" value="1"/>
</dbReference>
<proteinExistence type="inferred from homology"/>
<dbReference type="GO" id="GO:0000731">
    <property type="term" value="P:DNA synthesis involved in DNA repair"/>
    <property type="evidence" value="ECO:0007669"/>
    <property type="project" value="TreeGrafter"/>
</dbReference>
<reference evidence="6" key="2">
    <citation type="journal article" date="2020" name="Nat. Commun.">
        <title>Large-scale genome sequencing of mycorrhizal fungi provides insights into the early evolution of symbiotic traits.</title>
        <authorList>
            <person name="Miyauchi S."/>
            <person name="Kiss E."/>
            <person name="Kuo A."/>
            <person name="Drula E."/>
            <person name="Kohler A."/>
            <person name="Sanchez-Garcia M."/>
            <person name="Morin E."/>
            <person name="Andreopoulos B."/>
            <person name="Barry K.W."/>
            <person name="Bonito G."/>
            <person name="Buee M."/>
            <person name="Carver A."/>
            <person name="Chen C."/>
            <person name="Cichocki N."/>
            <person name="Clum A."/>
            <person name="Culley D."/>
            <person name="Crous P.W."/>
            <person name="Fauchery L."/>
            <person name="Girlanda M."/>
            <person name="Hayes R.D."/>
            <person name="Keri Z."/>
            <person name="LaButti K."/>
            <person name="Lipzen A."/>
            <person name="Lombard V."/>
            <person name="Magnuson J."/>
            <person name="Maillard F."/>
            <person name="Murat C."/>
            <person name="Nolan M."/>
            <person name="Ohm R.A."/>
            <person name="Pangilinan J."/>
            <person name="Pereira M.F."/>
            <person name="Perotto S."/>
            <person name="Peter M."/>
            <person name="Pfister S."/>
            <person name="Riley R."/>
            <person name="Sitrit Y."/>
            <person name="Stielow J.B."/>
            <person name="Szollosi G."/>
            <person name="Zifcakova L."/>
            <person name="Stursova M."/>
            <person name="Spatafora J.W."/>
            <person name="Tedersoo L."/>
            <person name="Vaario L.M."/>
            <person name="Yamada A."/>
            <person name="Yan M."/>
            <person name="Wang P."/>
            <person name="Xu J."/>
            <person name="Bruns T."/>
            <person name="Baldrian P."/>
            <person name="Vilgalys R."/>
            <person name="Dunand C."/>
            <person name="Henrissat B."/>
            <person name="Grigoriev I.V."/>
            <person name="Hibbett D."/>
            <person name="Nagy L.G."/>
            <person name="Martin F.M."/>
        </authorList>
    </citation>
    <scope>NUCLEOTIDE SEQUENCE</scope>
    <source>
        <strain evidence="6">Prilba</strain>
    </source>
</reference>
<dbReference type="InterPro" id="IPR027417">
    <property type="entry name" value="P-loop_NTPase"/>
</dbReference>
<dbReference type="GO" id="GO:0017116">
    <property type="term" value="F:single-stranded DNA helicase activity"/>
    <property type="evidence" value="ECO:0007669"/>
    <property type="project" value="TreeGrafter"/>
</dbReference>
<dbReference type="GO" id="GO:0005634">
    <property type="term" value="C:nucleus"/>
    <property type="evidence" value="ECO:0007669"/>
    <property type="project" value="TreeGrafter"/>
</dbReference>
<evidence type="ECO:0000256" key="4">
    <source>
        <dbReference type="SAM" id="MobiDB-lite"/>
    </source>
</evidence>
<dbReference type="SUPFAM" id="SSF48019">
    <property type="entry name" value="post-AAA+ oligomerization domain-like"/>
    <property type="match status" value="1"/>
</dbReference>
<keyword evidence="3" id="KW-0067">ATP-binding</keyword>
<protein>
    <submittedName>
        <fullName evidence="6">DNA polymerase III, clamp loader complex, gamma/delta/delta subunit</fullName>
    </submittedName>
</protein>
<evidence type="ECO:0000256" key="2">
    <source>
        <dbReference type="ARBA" id="ARBA00022741"/>
    </source>
</evidence>
<evidence type="ECO:0000313" key="7">
    <source>
        <dbReference type="Proteomes" id="UP000759537"/>
    </source>
</evidence>
<dbReference type="InterPro" id="IPR003959">
    <property type="entry name" value="ATPase_AAA_core"/>
</dbReference>
<feature type="region of interest" description="Disordered" evidence="4">
    <location>
        <begin position="197"/>
        <end position="223"/>
    </location>
</feature>
<dbReference type="Gene3D" id="1.10.8.60">
    <property type="match status" value="1"/>
</dbReference>
<dbReference type="CDD" id="cd00009">
    <property type="entry name" value="AAA"/>
    <property type="match status" value="1"/>
</dbReference>
<dbReference type="Gene3D" id="1.20.272.10">
    <property type="match status" value="1"/>
</dbReference>
<dbReference type="GO" id="GO:0016887">
    <property type="term" value="F:ATP hydrolysis activity"/>
    <property type="evidence" value="ECO:0007669"/>
    <property type="project" value="InterPro"/>
</dbReference>
<gene>
    <name evidence="6" type="ORF">DFH94DRAFT_766537</name>
</gene>
<name>A0A9P5JYT4_9AGAM</name>
<organism evidence="6 7">
    <name type="scientific">Russula ochroleuca</name>
    <dbReference type="NCBI Taxonomy" id="152965"/>
    <lineage>
        <taxon>Eukaryota</taxon>
        <taxon>Fungi</taxon>
        <taxon>Dikarya</taxon>
        <taxon>Basidiomycota</taxon>
        <taxon>Agaricomycotina</taxon>
        <taxon>Agaricomycetes</taxon>
        <taxon>Russulales</taxon>
        <taxon>Russulaceae</taxon>
        <taxon>Russula</taxon>
    </lineage>
</organism>
<dbReference type="SUPFAM" id="SSF52540">
    <property type="entry name" value="P-loop containing nucleoside triphosphate hydrolases"/>
    <property type="match status" value="1"/>
</dbReference>
<evidence type="ECO:0000256" key="3">
    <source>
        <dbReference type="ARBA" id="ARBA00022840"/>
    </source>
</evidence>
<dbReference type="Gene3D" id="1.10.3710.10">
    <property type="entry name" value="DNA polymerase III clamp loader subunits, C-terminal domain"/>
    <property type="match status" value="1"/>
</dbReference>
<evidence type="ECO:0000313" key="6">
    <source>
        <dbReference type="EMBL" id="KAF8472389.1"/>
    </source>
</evidence>
<dbReference type="Proteomes" id="UP000759537">
    <property type="component" value="Unassembled WGS sequence"/>
</dbReference>
<keyword evidence="7" id="KW-1185">Reference proteome</keyword>
<comment type="similarity">
    <text evidence="1">Belongs to the AAA ATPase family. RarA/MGS1/WRNIP1 subfamily.</text>
</comment>
<dbReference type="OrthoDB" id="10265467at2759"/>
<dbReference type="PANTHER" id="PTHR13779">
    <property type="entry name" value="WERNER HELICASE-INTERACTING PROTEIN 1 FAMILY MEMBER"/>
    <property type="match status" value="1"/>
</dbReference>
<dbReference type="Pfam" id="PF16193">
    <property type="entry name" value="AAA_assoc_2"/>
    <property type="match status" value="1"/>
</dbReference>
<evidence type="ECO:0000259" key="5">
    <source>
        <dbReference type="SMART" id="SM00382"/>
    </source>
</evidence>
<dbReference type="InterPro" id="IPR021886">
    <property type="entry name" value="MgsA_C"/>
</dbReference>